<gene>
    <name evidence="1" type="ORF">L873DRAFT_1702814</name>
</gene>
<dbReference type="EMBL" id="ML120442">
    <property type="protein sequence ID" value="RPA94108.1"/>
    <property type="molecule type" value="Genomic_DNA"/>
</dbReference>
<dbReference type="Proteomes" id="UP000276215">
    <property type="component" value="Unassembled WGS sequence"/>
</dbReference>
<reference evidence="1 2" key="1">
    <citation type="journal article" date="2018" name="Nat. Ecol. Evol.">
        <title>Pezizomycetes genomes reveal the molecular basis of ectomycorrhizal truffle lifestyle.</title>
        <authorList>
            <person name="Murat C."/>
            <person name="Payen T."/>
            <person name="Noel B."/>
            <person name="Kuo A."/>
            <person name="Morin E."/>
            <person name="Chen J."/>
            <person name="Kohler A."/>
            <person name="Krizsan K."/>
            <person name="Balestrini R."/>
            <person name="Da Silva C."/>
            <person name="Montanini B."/>
            <person name="Hainaut M."/>
            <person name="Levati E."/>
            <person name="Barry K.W."/>
            <person name="Belfiori B."/>
            <person name="Cichocki N."/>
            <person name="Clum A."/>
            <person name="Dockter R.B."/>
            <person name="Fauchery L."/>
            <person name="Guy J."/>
            <person name="Iotti M."/>
            <person name="Le Tacon F."/>
            <person name="Lindquist E.A."/>
            <person name="Lipzen A."/>
            <person name="Malagnac F."/>
            <person name="Mello A."/>
            <person name="Molinier V."/>
            <person name="Miyauchi S."/>
            <person name="Poulain J."/>
            <person name="Riccioni C."/>
            <person name="Rubini A."/>
            <person name="Sitrit Y."/>
            <person name="Splivallo R."/>
            <person name="Traeger S."/>
            <person name="Wang M."/>
            <person name="Zifcakova L."/>
            <person name="Wipf D."/>
            <person name="Zambonelli A."/>
            <person name="Paolocci F."/>
            <person name="Nowrousian M."/>
            <person name="Ottonello S."/>
            <person name="Baldrian P."/>
            <person name="Spatafora J.W."/>
            <person name="Henrissat B."/>
            <person name="Nagy L.G."/>
            <person name="Aury J.M."/>
            <person name="Wincker P."/>
            <person name="Grigoriev I.V."/>
            <person name="Bonfante P."/>
            <person name="Martin F.M."/>
        </authorList>
    </citation>
    <scope>NUCLEOTIDE SEQUENCE [LARGE SCALE GENOMIC DNA]</scope>
    <source>
        <strain evidence="1 2">120613-1</strain>
    </source>
</reference>
<sequence length="88" mass="9980">RLFILIREDFLTLLSPGHTILLLLTEFRGSELLLLLATPNLVTHGIKDILLICLVLKTRTSTLTLNPIVARRCHFSVKNRPTIKHISL</sequence>
<accession>A0A3N4JAU2</accession>
<evidence type="ECO:0000313" key="2">
    <source>
        <dbReference type="Proteomes" id="UP000276215"/>
    </source>
</evidence>
<feature type="non-terminal residue" evidence="1">
    <location>
        <position position="1"/>
    </location>
</feature>
<name>A0A3N4JAU2_9PEZI</name>
<protein>
    <submittedName>
        <fullName evidence="1">Uncharacterized protein</fullName>
    </submittedName>
</protein>
<dbReference type="AlphaFoldDB" id="A0A3N4JAU2"/>
<keyword evidence="2" id="KW-1185">Reference proteome</keyword>
<organism evidence="1 2">
    <name type="scientific">Choiromyces venosus 120613-1</name>
    <dbReference type="NCBI Taxonomy" id="1336337"/>
    <lineage>
        <taxon>Eukaryota</taxon>
        <taxon>Fungi</taxon>
        <taxon>Dikarya</taxon>
        <taxon>Ascomycota</taxon>
        <taxon>Pezizomycotina</taxon>
        <taxon>Pezizomycetes</taxon>
        <taxon>Pezizales</taxon>
        <taxon>Tuberaceae</taxon>
        <taxon>Choiromyces</taxon>
    </lineage>
</organism>
<proteinExistence type="predicted"/>
<evidence type="ECO:0000313" key="1">
    <source>
        <dbReference type="EMBL" id="RPA94108.1"/>
    </source>
</evidence>